<sequence>MKTPAAHAIVLAIGLALSVGAMAQGMTKVQYETARTGVSAELKLARAACDSFSAHAKDLCLAEASGKEKVATAELNARLAPSEQASYKVRLTRADAQYTLAREKCDDLAGHAKDVCVREAKAKAVTAKANAKAHMRTAVAHDAAYDKTRKAQGVADEKAAQAQAKADDISTAARTDAVKEKSTAAYTVAKEKCDALAGDAKGNCVKDATARSSKP</sequence>
<feature type="signal peptide" evidence="1">
    <location>
        <begin position="1"/>
        <end position="23"/>
    </location>
</feature>
<proteinExistence type="predicted"/>
<name>Q223L9_ALBFT</name>
<evidence type="ECO:0000256" key="1">
    <source>
        <dbReference type="SAM" id="SignalP"/>
    </source>
</evidence>
<dbReference type="EMBL" id="CP000267">
    <property type="protein sequence ID" value="ABD67833.1"/>
    <property type="molecule type" value="Genomic_DNA"/>
</dbReference>
<keyword evidence="1" id="KW-0732">Signal</keyword>
<feature type="chain" id="PRO_5004201107" evidence="1">
    <location>
        <begin position="24"/>
        <end position="215"/>
    </location>
</feature>
<evidence type="ECO:0000313" key="2">
    <source>
        <dbReference type="EMBL" id="ABD67833.1"/>
    </source>
</evidence>
<evidence type="ECO:0000313" key="3">
    <source>
        <dbReference type="Proteomes" id="UP000008332"/>
    </source>
</evidence>
<gene>
    <name evidence="2" type="ordered locus">Rfer_0071</name>
</gene>
<dbReference type="RefSeq" id="WP_011462406.1">
    <property type="nucleotide sequence ID" value="NC_007908.1"/>
</dbReference>
<keyword evidence="3" id="KW-1185">Reference proteome</keyword>
<reference evidence="3" key="1">
    <citation type="submission" date="2006-02" db="EMBL/GenBank/DDBJ databases">
        <title>Complete sequence of chromosome of Rhodoferax ferrireducens DSM 15236.</title>
        <authorList>
            <person name="Copeland A."/>
            <person name="Lucas S."/>
            <person name="Lapidus A."/>
            <person name="Barry K."/>
            <person name="Detter J.C."/>
            <person name="Glavina del Rio T."/>
            <person name="Hammon N."/>
            <person name="Israni S."/>
            <person name="Pitluck S."/>
            <person name="Brettin T."/>
            <person name="Bruce D."/>
            <person name="Han C."/>
            <person name="Tapia R."/>
            <person name="Gilna P."/>
            <person name="Kiss H."/>
            <person name="Schmutz J."/>
            <person name="Larimer F."/>
            <person name="Land M."/>
            <person name="Kyrpides N."/>
            <person name="Ivanova N."/>
            <person name="Richardson P."/>
        </authorList>
    </citation>
    <scope>NUCLEOTIDE SEQUENCE [LARGE SCALE GENOMIC DNA]</scope>
    <source>
        <strain evidence="3">ATCC BAA-621 / DSM 15236 / T118</strain>
    </source>
</reference>
<dbReference type="OrthoDB" id="5769605at2"/>
<organism evidence="2 3">
    <name type="scientific">Albidiferax ferrireducens (strain ATCC BAA-621 / DSM 15236 / T118)</name>
    <name type="common">Rhodoferax ferrireducens</name>
    <dbReference type="NCBI Taxonomy" id="338969"/>
    <lineage>
        <taxon>Bacteria</taxon>
        <taxon>Pseudomonadati</taxon>
        <taxon>Pseudomonadota</taxon>
        <taxon>Betaproteobacteria</taxon>
        <taxon>Burkholderiales</taxon>
        <taxon>Comamonadaceae</taxon>
        <taxon>Rhodoferax</taxon>
    </lineage>
</organism>
<dbReference type="Proteomes" id="UP000008332">
    <property type="component" value="Chromosome"/>
</dbReference>
<protein>
    <submittedName>
        <fullName evidence="2">Uncharacterized protein</fullName>
    </submittedName>
</protein>
<dbReference type="eggNOG" id="ENOG503027G">
    <property type="taxonomic scope" value="Bacteria"/>
</dbReference>
<accession>Q223L9</accession>
<dbReference type="AlphaFoldDB" id="Q223L9"/>
<dbReference type="STRING" id="338969.Rfer_0071"/>
<dbReference type="KEGG" id="rfr:Rfer_0071"/>
<dbReference type="HOGENOM" id="CLU_121782_0_0_4"/>